<feature type="compositionally biased region" description="Polar residues" evidence="1">
    <location>
        <begin position="36"/>
        <end position="48"/>
    </location>
</feature>
<evidence type="ECO:0000313" key="2">
    <source>
        <dbReference type="EMBL" id="KAG9455684.1"/>
    </source>
</evidence>
<sequence length="363" mass="40971">MAHNVLGRANAAMVEEQRPLEDGLAVKTVNDERNYTSVQSDPMHQSEQAIGDPMHQSEQAISDPTHQCEQETAHLLVGSLAEDSDLSSDEEPMTPDEVCSEEKEESSAGFDVLVDDGSDQLAFEAEAGYMSVHDSEKVNGIGSHVLPYNYEELGHSTHMEYLTDVGIGYEKNGGLNDYYDCLVENGLASRYVRKGTQNYSDDFLEPRRIFHKRKPMPSVEGGDRFSSVDIREQPRKYRRSCSRVSLHHTRSHSSSRISGCGWRRVRGNLSVRYDGRLHRAMPAQDFEGPKPLSELLKDKKRLGSTSDDKNKSAQQDSMKPGMWGSQQTDSNSLKKNYEEENDYGCEYDDEDDMRVNLRESSLR</sequence>
<reference evidence="2 3" key="1">
    <citation type="submission" date="2021-07" db="EMBL/GenBank/DDBJ databases">
        <title>The Aristolochia fimbriata genome: insights into angiosperm evolution, floral development and chemical biosynthesis.</title>
        <authorList>
            <person name="Jiao Y."/>
        </authorList>
    </citation>
    <scope>NUCLEOTIDE SEQUENCE [LARGE SCALE GENOMIC DNA]</scope>
    <source>
        <strain evidence="2">IBCAS-2021</strain>
        <tissue evidence="2">Leaf</tissue>
    </source>
</reference>
<protein>
    <submittedName>
        <fullName evidence="2">Uncharacterized protein</fullName>
    </submittedName>
</protein>
<name>A0AAV7F452_ARIFI</name>
<proteinExistence type="predicted"/>
<dbReference type="EMBL" id="JAINDJ010000002">
    <property type="protein sequence ID" value="KAG9455684.1"/>
    <property type="molecule type" value="Genomic_DNA"/>
</dbReference>
<feature type="region of interest" description="Disordered" evidence="1">
    <location>
        <begin position="83"/>
        <end position="107"/>
    </location>
</feature>
<comment type="caution">
    <text evidence="2">The sequence shown here is derived from an EMBL/GenBank/DDBJ whole genome shotgun (WGS) entry which is preliminary data.</text>
</comment>
<feature type="region of interest" description="Disordered" evidence="1">
    <location>
        <begin position="300"/>
        <end position="363"/>
    </location>
</feature>
<dbReference type="PANTHER" id="PTHR15725:SF0">
    <property type="entry name" value="ZINC FINGER CCCH DOMAIN-CONTAINING PROTEIN 32-LIKE"/>
    <property type="match status" value="1"/>
</dbReference>
<organism evidence="2 3">
    <name type="scientific">Aristolochia fimbriata</name>
    <name type="common">White veined hardy Dutchman's pipe vine</name>
    <dbReference type="NCBI Taxonomy" id="158543"/>
    <lineage>
        <taxon>Eukaryota</taxon>
        <taxon>Viridiplantae</taxon>
        <taxon>Streptophyta</taxon>
        <taxon>Embryophyta</taxon>
        <taxon>Tracheophyta</taxon>
        <taxon>Spermatophyta</taxon>
        <taxon>Magnoliopsida</taxon>
        <taxon>Magnoliidae</taxon>
        <taxon>Piperales</taxon>
        <taxon>Aristolochiaceae</taxon>
        <taxon>Aristolochia</taxon>
    </lineage>
</organism>
<feature type="compositionally biased region" description="Basic and acidic residues" evidence="1">
    <location>
        <begin position="353"/>
        <end position="363"/>
    </location>
</feature>
<keyword evidence="3" id="KW-1185">Reference proteome</keyword>
<dbReference type="GO" id="GO:0003729">
    <property type="term" value="F:mRNA binding"/>
    <property type="evidence" value="ECO:0007669"/>
    <property type="project" value="TreeGrafter"/>
</dbReference>
<accession>A0AAV7F452</accession>
<gene>
    <name evidence="2" type="ORF">H6P81_000192</name>
</gene>
<feature type="compositionally biased region" description="Polar residues" evidence="1">
    <location>
        <begin position="324"/>
        <end position="334"/>
    </location>
</feature>
<dbReference type="Proteomes" id="UP000825729">
    <property type="component" value="Unassembled WGS sequence"/>
</dbReference>
<evidence type="ECO:0000313" key="3">
    <source>
        <dbReference type="Proteomes" id="UP000825729"/>
    </source>
</evidence>
<dbReference type="AlphaFoldDB" id="A0AAV7F452"/>
<feature type="compositionally biased region" description="Acidic residues" evidence="1">
    <location>
        <begin position="83"/>
        <end position="104"/>
    </location>
</feature>
<evidence type="ECO:0000256" key="1">
    <source>
        <dbReference type="SAM" id="MobiDB-lite"/>
    </source>
</evidence>
<feature type="region of interest" description="Disordered" evidence="1">
    <location>
        <begin position="36"/>
        <end position="59"/>
    </location>
</feature>
<feature type="compositionally biased region" description="Acidic residues" evidence="1">
    <location>
        <begin position="339"/>
        <end position="352"/>
    </location>
</feature>
<dbReference type="PANTHER" id="PTHR15725">
    <property type="entry name" value="ZN-FINGER, C-X8-C-X5-C-X3-H TYPE-CONTAINING"/>
    <property type="match status" value="1"/>
</dbReference>